<organism evidence="1">
    <name type="scientific">Penaeus semisulcatus majanivirus</name>
    <dbReference type="NCBI Taxonomy" id="2984274"/>
    <lineage>
        <taxon>Viruses</taxon>
        <taxon>Viruses incertae sedis</taxon>
        <taxon>Naldaviricetes</taxon>
        <taxon>Nimaviridae</taxon>
    </lineage>
</organism>
<reference evidence="1" key="1">
    <citation type="submission" date="2022-10" db="EMBL/GenBank/DDBJ databases">
        <title>Genome sequences of endogenous nimaviruses in decapod crustaceans.</title>
        <authorList>
            <person name="Kawato S."/>
            <person name="Nozaki R."/>
            <person name="Kondo H."/>
            <person name="Hirono I."/>
        </authorList>
    </citation>
    <scope>NUCLEOTIDE SEQUENCE</scope>
    <source>
        <strain evidence="1">Kagawa2020</strain>
    </source>
</reference>
<dbReference type="EMBL" id="LC738873">
    <property type="protein sequence ID" value="BDT62285.1"/>
    <property type="molecule type" value="Genomic_DNA"/>
</dbReference>
<name>A0A9C7EYF5_9VIRU</name>
<sequence length="699" mass="78945">MSATGARGKWWKLLLLAENDESKREYGYVSAALVALARLIRSSTPADIVAATNALGSIWFSSSDSSNDTLPPLLPTGLTTSRALENAPLLATRRYTSSNMTDTVEAMILPSSWTLTQTTANILVDPLNVYRFPVLNILNAFEYMAVSIFWKGYDYDWDRRVNDEKSKNAVIMERFERTVAALCIALVFAIREHKHHYAHVDDLTSKILERLESFLSAEGDYRSIVENSRDNIKLVLSYLKSEAWSSNDTLSFVGSVYDAILGEGVMTLLGDLIKEEYLLLIKLALGPNIAIVKHGSSSSSRVLDDETRVDDLIESKQPTLENFKVYNSHPFYVMWNFLTLMAGVRTCPAVDMHRINNPSATAAVPLTGRTSRHLLAALLSLDMVPLLMCSVCSSGLDHKLKTVRSLYEEIVDGDNIRTDRLRKFSRILPRDMPSDDGGITLERIFRHLLERRWQGSDAPTGIRGARLALQKKTAALSANMSGEIEQLHKIEHDLYAFLSFYLLFISSRTEDVVNLNEGIDNASLPLLGQTSVTKLRVDTPHRLSYETQDNCWLLTLVGIWALRNAIRVGKNTEPYPLINFLSGVSRQRVDSGSGEDLVYRVVNHPIIRDISLQNLDYAFAQYSNRYRVYSSESYAQGERQRQQQHVDPKKNKKNAININGVYVLSKKHLEQMSVEDLLDLERLPLTEYEIHHYVNDTDK</sequence>
<accession>A0A9C7EYF5</accession>
<evidence type="ECO:0000313" key="1">
    <source>
        <dbReference type="EMBL" id="BDT62285.1"/>
    </source>
</evidence>
<proteinExistence type="predicted"/>
<protein>
    <submittedName>
        <fullName evidence="1">Wsv327-like protein</fullName>
    </submittedName>
</protein>